<evidence type="ECO:0000256" key="7">
    <source>
        <dbReference type="ARBA" id="ARBA00022792"/>
    </source>
</evidence>
<evidence type="ECO:0000313" key="15">
    <source>
        <dbReference type="EMBL" id="CAL7937340.1"/>
    </source>
</evidence>
<sequence length="151" mass="17556">MSKPKTGPQDLPPKGGYVPFQIERIKLRNVITGRVASALFIAVNIIGFPLYYKNWVMVRKDMIEKRSKELALLPLMCAARERIELKRLKHLRKLEAEVMNDFPFWEVGTLFGVPIYESLPENEYIPITLFNYYLFSDINSPPALAMELFFK</sequence>
<evidence type="ECO:0000256" key="14">
    <source>
        <dbReference type="RuleBase" id="RU368034"/>
    </source>
</evidence>
<keyword evidence="11 14" id="KW-0472">Membrane</keyword>
<feature type="transmembrane region" description="Helical" evidence="14">
    <location>
        <begin position="31"/>
        <end position="52"/>
    </location>
</feature>
<evidence type="ECO:0000313" key="16">
    <source>
        <dbReference type="Proteomes" id="UP001642520"/>
    </source>
</evidence>
<organism evidence="15 16">
    <name type="scientific">Xylocopa violacea</name>
    <name type="common">Violet carpenter bee</name>
    <name type="synonym">Apis violacea</name>
    <dbReference type="NCBI Taxonomy" id="135666"/>
    <lineage>
        <taxon>Eukaryota</taxon>
        <taxon>Metazoa</taxon>
        <taxon>Ecdysozoa</taxon>
        <taxon>Arthropoda</taxon>
        <taxon>Hexapoda</taxon>
        <taxon>Insecta</taxon>
        <taxon>Pterygota</taxon>
        <taxon>Neoptera</taxon>
        <taxon>Endopterygota</taxon>
        <taxon>Hymenoptera</taxon>
        <taxon>Apocrita</taxon>
        <taxon>Aculeata</taxon>
        <taxon>Apoidea</taxon>
        <taxon>Anthophila</taxon>
        <taxon>Apidae</taxon>
        <taxon>Xylocopa</taxon>
        <taxon>Xylocopa</taxon>
    </lineage>
</organism>
<evidence type="ECO:0000256" key="2">
    <source>
        <dbReference type="ARBA" id="ARBA00007312"/>
    </source>
</evidence>
<protein>
    <recommendedName>
        <fullName evidence="3 14">NADH dehydrogenase [ubiquinone] 1 alpha subcomplex subunit 13</fullName>
    </recommendedName>
</protein>
<comment type="similarity">
    <text evidence="2 14">Belongs to the complex I NDUFA13 subunit family.</text>
</comment>
<proteinExistence type="inferred from homology"/>
<dbReference type="InterPro" id="IPR009346">
    <property type="entry name" value="GRIM-19"/>
</dbReference>
<evidence type="ECO:0000256" key="13">
    <source>
        <dbReference type="ARBA" id="ARBA00046797"/>
    </source>
</evidence>
<comment type="function">
    <text evidence="14">Complex I functions in the transfer of electrons from NADH to the respiratory chain. Accessory subunit of the mitochondrial membrane respiratory chain NADH dehydrogenase (Complex I), that is believed not to be involved in catalysis.</text>
</comment>
<dbReference type="Proteomes" id="UP001642520">
    <property type="component" value="Unassembled WGS sequence"/>
</dbReference>
<comment type="caution">
    <text evidence="15">The sequence shown here is derived from an EMBL/GenBank/DDBJ whole genome shotgun (WGS) entry which is preliminary data.</text>
</comment>
<evidence type="ECO:0000256" key="1">
    <source>
        <dbReference type="ARBA" id="ARBA00004298"/>
    </source>
</evidence>
<keyword evidence="7 14" id="KW-0999">Mitochondrion inner membrane</keyword>
<evidence type="ECO:0000256" key="10">
    <source>
        <dbReference type="ARBA" id="ARBA00023128"/>
    </source>
</evidence>
<evidence type="ECO:0000256" key="6">
    <source>
        <dbReference type="ARBA" id="ARBA00022692"/>
    </source>
</evidence>
<keyword evidence="9 14" id="KW-1133">Transmembrane helix</keyword>
<evidence type="ECO:0000256" key="3">
    <source>
        <dbReference type="ARBA" id="ARBA00018192"/>
    </source>
</evidence>
<accession>A0ABP1N8P2</accession>
<keyword evidence="4 14" id="KW-0813">Transport</keyword>
<comment type="function">
    <text evidence="12">Accessory subunit of the mitochondrial membrane respiratory chain NADH dehydrogenase (Complex I), that is believed not to be involved in catalysis. Complex I functions in the transfer of electrons from NADH to the respiratory chain. The immediate electron acceptor for the enzyme is believed to be ubiquinone. Involved in the interferon/all-trans-retinoic acid (IFN/RA) induced cell death. This apoptotic activity is inhibited by interaction with viral IRF1. Prevents the transactivation of STAT3 target genes. May play a role in CARD15-mediated innate mucosal responses and serve to regulate intestinal epithelial cell responses to microbes.</text>
</comment>
<dbReference type="PANTHER" id="PTHR12966:SF0">
    <property type="entry name" value="NADH DEHYDROGENASE [UBIQUINONE] 1 ALPHA SUBCOMPLEX SUBUNIT 13"/>
    <property type="match status" value="1"/>
</dbReference>
<keyword evidence="16" id="KW-1185">Reference proteome</keyword>
<keyword evidence="6 14" id="KW-0812">Transmembrane</keyword>
<keyword evidence="8 14" id="KW-0249">Electron transport</keyword>
<dbReference type="PANTHER" id="PTHR12966">
    <property type="entry name" value="NADH DEHYDROGENASE UBIQUINONE 1 ALPHA SUBCOMPLEX SUBUNIT 13"/>
    <property type="match status" value="1"/>
</dbReference>
<gene>
    <name evidence="15" type="ORF">XYLVIOL_LOCUS2640</name>
</gene>
<name>A0ABP1N8P2_XYLVO</name>
<comment type="subcellular location">
    <subcellularLocation>
        <location evidence="1 14">Mitochondrion inner membrane</location>
        <topology evidence="1 14">Single-pass membrane protein</topology>
        <orientation evidence="1 14">Matrix side</orientation>
    </subcellularLocation>
</comment>
<comment type="subunit">
    <text evidence="13">Complex I is composed of 45 different subunits. Interacts with CARD15, but not with CARD4. Interacts with STAT3, but not with STAT1, STAT2 and STAT5A. Interacts with OLFM4.</text>
</comment>
<evidence type="ECO:0000256" key="12">
    <source>
        <dbReference type="ARBA" id="ARBA00045908"/>
    </source>
</evidence>
<keyword evidence="5 14" id="KW-0679">Respiratory chain</keyword>
<evidence type="ECO:0000256" key="9">
    <source>
        <dbReference type="ARBA" id="ARBA00022989"/>
    </source>
</evidence>
<dbReference type="EMBL" id="CAXAJV020001288">
    <property type="protein sequence ID" value="CAL7937340.1"/>
    <property type="molecule type" value="Genomic_DNA"/>
</dbReference>
<evidence type="ECO:0000256" key="11">
    <source>
        <dbReference type="ARBA" id="ARBA00023136"/>
    </source>
</evidence>
<keyword evidence="10 14" id="KW-0496">Mitochondrion</keyword>
<evidence type="ECO:0000256" key="4">
    <source>
        <dbReference type="ARBA" id="ARBA00022448"/>
    </source>
</evidence>
<dbReference type="Pfam" id="PF06212">
    <property type="entry name" value="GRIM-19"/>
    <property type="match status" value="1"/>
</dbReference>
<evidence type="ECO:0000256" key="8">
    <source>
        <dbReference type="ARBA" id="ARBA00022982"/>
    </source>
</evidence>
<reference evidence="15 16" key="1">
    <citation type="submission" date="2024-08" db="EMBL/GenBank/DDBJ databases">
        <authorList>
            <person name="Will J Nash"/>
            <person name="Angela Man"/>
            <person name="Seanna McTaggart"/>
            <person name="Kendall Baker"/>
            <person name="Tom Barker"/>
            <person name="Leah Catchpole"/>
            <person name="Alex Durrant"/>
            <person name="Karim Gharbi"/>
            <person name="Naomi Irish"/>
            <person name="Gemy Kaithakottil"/>
            <person name="Debby Ku"/>
            <person name="Aaliyah Providence"/>
            <person name="Felix Shaw"/>
            <person name="David Swarbreck"/>
            <person name="Chris Watkins"/>
            <person name="Ann M. McCartney"/>
            <person name="Giulio Formenti"/>
            <person name="Alice Mouton"/>
            <person name="Noel Vella"/>
            <person name="Bjorn M von Reumont"/>
            <person name="Adriana Vella"/>
            <person name="Wilfried Haerty"/>
        </authorList>
    </citation>
    <scope>NUCLEOTIDE SEQUENCE [LARGE SCALE GENOMIC DNA]</scope>
</reference>
<evidence type="ECO:0000256" key="5">
    <source>
        <dbReference type="ARBA" id="ARBA00022660"/>
    </source>
</evidence>